<feature type="region of interest" description="Disordered" evidence="1">
    <location>
        <begin position="14"/>
        <end position="54"/>
    </location>
</feature>
<sequence length="54" mass="6742">MFFVFLRQRSMWPFQDPSSPSSRKRQTLRVKLQKKKNLNKKRKKKKKYPNMEEI</sequence>
<dbReference type="AlphaFoldDB" id="A0A0E9W3U2"/>
<protein>
    <submittedName>
        <fullName evidence="2">Uncharacterized protein</fullName>
    </submittedName>
</protein>
<organism evidence="2">
    <name type="scientific">Anguilla anguilla</name>
    <name type="common">European freshwater eel</name>
    <name type="synonym">Muraena anguilla</name>
    <dbReference type="NCBI Taxonomy" id="7936"/>
    <lineage>
        <taxon>Eukaryota</taxon>
        <taxon>Metazoa</taxon>
        <taxon>Chordata</taxon>
        <taxon>Craniata</taxon>
        <taxon>Vertebrata</taxon>
        <taxon>Euteleostomi</taxon>
        <taxon>Actinopterygii</taxon>
        <taxon>Neopterygii</taxon>
        <taxon>Teleostei</taxon>
        <taxon>Anguilliformes</taxon>
        <taxon>Anguillidae</taxon>
        <taxon>Anguilla</taxon>
    </lineage>
</organism>
<reference evidence="2" key="1">
    <citation type="submission" date="2014-11" db="EMBL/GenBank/DDBJ databases">
        <authorList>
            <person name="Amaro Gonzalez C."/>
        </authorList>
    </citation>
    <scope>NUCLEOTIDE SEQUENCE</scope>
</reference>
<evidence type="ECO:0000256" key="1">
    <source>
        <dbReference type="SAM" id="MobiDB-lite"/>
    </source>
</evidence>
<proteinExistence type="predicted"/>
<evidence type="ECO:0000313" key="2">
    <source>
        <dbReference type="EMBL" id="JAH84225.1"/>
    </source>
</evidence>
<reference evidence="2" key="2">
    <citation type="journal article" date="2015" name="Fish Shellfish Immunol.">
        <title>Early steps in the European eel (Anguilla anguilla)-Vibrio vulnificus interaction in the gills: Role of the RtxA13 toxin.</title>
        <authorList>
            <person name="Callol A."/>
            <person name="Pajuelo D."/>
            <person name="Ebbesson L."/>
            <person name="Teles M."/>
            <person name="MacKenzie S."/>
            <person name="Amaro C."/>
        </authorList>
    </citation>
    <scope>NUCLEOTIDE SEQUENCE</scope>
</reference>
<dbReference type="EMBL" id="GBXM01024352">
    <property type="protein sequence ID" value="JAH84225.1"/>
    <property type="molecule type" value="Transcribed_RNA"/>
</dbReference>
<name>A0A0E9W3U2_ANGAN</name>
<accession>A0A0E9W3U2</accession>
<feature type="compositionally biased region" description="Basic residues" evidence="1">
    <location>
        <begin position="22"/>
        <end position="48"/>
    </location>
</feature>